<feature type="non-terminal residue" evidence="1">
    <location>
        <position position="363"/>
    </location>
</feature>
<gene>
    <name evidence="1" type="ORF">ACOLOM_LOCUS583</name>
</gene>
<sequence length="363" mass="39909">MAESPTHSPTTFTATTNTAAAGEHKPVINGEGGYPTNSSYVSNDRFFPSHQLLFSEGRRSIATREVERIGNNSFPRDRSHSLPAISLNSVRHFTHLHQLDSARYPTAPYSTSTSASTPSYIPSNGMHMDRRSSLGASVPVLPILHQPFASHDTKVHNLPHQDLSAANGSAEQQWNNNNSPFPFGSYAKQAKGFDEKAIDPTFFTDPSMVKPSGPSTTAPIGYYGQGSIYDRNVMSQHPGGFPTPQDYSMITAGRFANGAMNSMSAANGNGTKQSPNQSRPPPVPAPQTMMTTFSSKTVSSTPKRYKCNVCQKRFTRPSSLQTHMYSHTGEKRERSMIFPIRTLEILNQKSYYIIIETLNVDLN</sequence>
<evidence type="ECO:0000313" key="1">
    <source>
        <dbReference type="EMBL" id="CAG8447260.1"/>
    </source>
</evidence>
<comment type="caution">
    <text evidence="1">The sequence shown here is derived from an EMBL/GenBank/DDBJ whole genome shotgun (WGS) entry which is preliminary data.</text>
</comment>
<accession>A0ACA9K2A7</accession>
<protein>
    <submittedName>
        <fullName evidence="1">13696_t:CDS:1</fullName>
    </submittedName>
</protein>
<dbReference type="EMBL" id="CAJVPT010000593">
    <property type="protein sequence ID" value="CAG8447260.1"/>
    <property type="molecule type" value="Genomic_DNA"/>
</dbReference>
<dbReference type="Proteomes" id="UP000789525">
    <property type="component" value="Unassembled WGS sequence"/>
</dbReference>
<evidence type="ECO:0000313" key="2">
    <source>
        <dbReference type="Proteomes" id="UP000789525"/>
    </source>
</evidence>
<keyword evidence="2" id="KW-1185">Reference proteome</keyword>
<proteinExistence type="predicted"/>
<name>A0ACA9K2A7_9GLOM</name>
<organism evidence="1 2">
    <name type="scientific">Acaulospora colombiana</name>
    <dbReference type="NCBI Taxonomy" id="27376"/>
    <lineage>
        <taxon>Eukaryota</taxon>
        <taxon>Fungi</taxon>
        <taxon>Fungi incertae sedis</taxon>
        <taxon>Mucoromycota</taxon>
        <taxon>Glomeromycotina</taxon>
        <taxon>Glomeromycetes</taxon>
        <taxon>Diversisporales</taxon>
        <taxon>Acaulosporaceae</taxon>
        <taxon>Acaulospora</taxon>
    </lineage>
</organism>
<reference evidence="1" key="1">
    <citation type="submission" date="2021-06" db="EMBL/GenBank/DDBJ databases">
        <authorList>
            <person name="Kallberg Y."/>
            <person name="Tangrot J."/>
            <person name="Rosling A."/>
        </authorList>
    </citation>
    <scope>NUCLEOTIDE SEQUENCE</scope>
    <source>
        <strain evidence="1">CL356</strain>
    </source>
</reference>